<evidence type="ECO:0000256" key="1">
    <source>
        <dbReference type="ARBA" id="ARBA00022980"/>
    </source>
</evidence>
<evidence type="ECO:0000313" key="5">
    <source>
        <dbReference type="Proteomes" id="UP001420932"/>
    </source>
</evidence>
<evidence type="ECO:0000256" key="3">
    <source>
        <dbReference type="SAM" id="MobiDB-lite"/>
    </source>
</evidence>
<organism evidence="4 5">
    <name type="scientific">Stephania yunnanensis</name>
    <dbReference type="NCBI Taxonomy" id="152371"/>
    <lineage>
        <taxon>Eukaryota</taxon>
        <taxon>Viridiplantae</taxon>
        <taxon>Streptophyta</taxon>
        <taxon>Embryophyta</taxon>
        <taxon>Tracheophyta</taxon>
        <taxon>Spermatophyta</taxon>
        <taxon>Magnoliopsida</taxon>
        <taxon>Ranunculales</taxon>
        <taxon>Menispermaceae</taxon>
        <taxon>Menispermoideae</taxon>
        <taxon>Cissampelideae</taxon>
        <taxon>Stephania</taxon>
    </lineage>
</organism>
<protein>
    <recommendedName>
        <fullName evidence="6">Ribosomal protein L31</fullName>
    </recommendedName>
</protein>
<evidence type="ECO:0000313" key="4">
    <source>
        <dbReference type="EMBL" id="KAK9092010.1"/>
    </source>
</evidence>
<keyword evidence="5" id="KW-1185">Reference proteome</keyword>
<sequence length="77" mass="9222">MKKGAHPQLQWISYVTRSGRLMQVMMTKLHNVGKVYHFREKRQMAKIDQIEKFKRRYGMRDEEGNEGKTNNEGKTHK</sequence>
<comment type="caution">
    <text evidence="4">The sequence shown here is derived from an EMBL/GenBank/DDBJ whole genome shotgun (WGS) entry which is preliminary data.</text>
</comment>
<dbReference type="GO" id="GO:1990904">
    <property type="term" value="C:ribonucleoprotein complex"/>
    <property type="evidence" value="ECO:0007669"/>
    <property type="project" value="UniProtKB-KW"/>
</dbReference>
<keyword evidence="1" id="KW-0689">Ribosomal protein</keyword>
<dbReference type="AlphaFoldDB" id="A0AAP0HQT9"/>
<accession>A0AAP0HQT9</accession>
<dbReference type="Proteomes" id="UP001420932">
    <property type="component" value="Unassembled WGS sequence"/>
</dbReference>
<dbReference type="SUPFAM" id="SSF143800">
    <property type="entry name" value="L28p-like"/>
    <property type="match status" value="1"/>
</dbReference>
<dbReference type="PANTHER" id="PTHR37264">
    <property type="entry name" value="RIBOSOMAL PROTEIN L31"/>
    <property type="match status" value="1"/>
</dbReference>
<reference evidence="4 5" key="1">
    <citation type="submission" date="2024-01" db="EMBL/GenBank/DDBJ databases">
        <title>Genome assemblies of Stephania.</title>
        <authorList>
            <person name="Yang L."/>
        </authorList>
    </citation>
    <scope>NUCLEOTIDE SEQUENCE [LARGE SCALE GENOMIC DNA]</scope>
    <source>
        <strain evidence="4">YNDBR</strain>
        <tissue evidence="4">Leaf</tissue>
    </source>
</reference>
<proteinExistence type="predicted"/>
<gene>
    <name evidence="4" type="ORF">Syun_026921</name>
</gene>
<keyword evidence="2" id="KW-0687">Ribonucleoprotein</keyword>
<dbReference type="EMBL" id="JBBNAF010000012">
    <property type="protein sequence ID" value="KAK9092010.1"/>
    <property type="molecule type" value="Genomic_DNA"/>
</dbReference>
<dbReference type="GO" id="GO:0005840">
    <property type="term" value="C:ribosome"/>
    <property type="evidence" value="ECO:0007669"/>
    <property type="project" value="UniProtKB-KW"/>
</dbReference>
<name>A0AAP0HQT9_9MAGN</name>
<evidence type="ECO:0008006" key="6">
    <source>
        <dbReference type="Google" id="ProtNLM"/>
    </source>
</evidence>
<dbReference type="InterPro" id="IPR034704">
    <property type="entry name" value="Ribosomal_bL28/bL31-like_sf"/>
</dbReference>
<evidence type="ECO:0000256" key="2">
    <source>
        <dbReference type="ARBA" id="ARBA00023274"/>
    </source>
</evidence>
<feature type="region of interest" description="Disordered" evidence="3">
    <location>
        <begin position="55"/>
        <end position="77"/>
    </location>
</feature>
<dbReference type="PANTHER" id="PTHR37264:SF1">
    <property type="entry name" value="RIBOSOMAL PROTEIN L31"/>
    <property type="match status" value="1"/>
</dbReference>